<dbReference type="Proteomes" id="UP001159428">
    <property type="component" value="Unassembled WGS sequence"/>
</dbReference>
<dbReference type="AlphaFoldDB" id="A0AAU9XTB7"/>
<sequence>AALDHDIKGKTTTFEAEHKECIRVLPYTNASGQVYVQLYVFCDKNSIPEELKEAAQEFFGETGVELRWTNLYNYASNIPNIVSKDFKQLEVSQANVICKIINKNLPVFSKHRNITAIQPSLKVTNSKQTNYPCIRVYVLGKGCIPVGESEIPNAVENCPVDIVDGFWLETIDTPKPLTAHKQEKYLRLGASIGVRGAKTAGTLGAIVKDDSSFYLLSCDHVINHEWEREIIHPGGGHYLASLKYHLTEYQNWINRIIEPENSWMDSNLMPKSIFEHLKNQVNSFYNATDVQRHPKLEECERKLGELFSEKPRTVAYYKDGFRQNMKIPGGSECFIDVAIAELTDKEVEALKEKGYVEIIDTTNYPDGNVSRDGSQNRAKEWCKSGSSTGYTTLKNHYYLENVFLKTAEHERPSFFPGNLKPPETYVGDEVWRVSCLLFPHNQNVFSKLGDSGAVIFEKSEGQPQAMSGFGIVLGVISSEAGCGTVAAPLFSALDLLYEKL</sequence>
<organism evidence="1 2">
    <name type="scientific">Pocillopora meandrina</name>
    <dbReference type="NCBI Taxonomy" id="46732"/>
    <lineage>
        <taxon>Eukaryota</taxon>
        <taxon>Metazoa</taxon>
        <taxon>Cnidaria</taxon>
        <taxon>Anthozoa</taxon>
        <taxon>Hexacorallia</taxon>
        <taxon>Scleractinia</taxon>
        <taxon>Astrocoeniina</taxon>
        <taxon>Pocilloporidae</taxon>
        <taxon>Pocillopora</taxon>
    </lineage>
</organism>
<gene>
    <name evidence="1" type="ORF">PMEA_00028237</name>
</gene>
<feature type="non-terminal residue" evidence="1">
    <location>
        <position position="1"/>
    </location>
</feature>
<accession>A0AAU9XTB7</accession>
<feature type="non-terminal residue" evidence="1">
    <location>
        <position position="500"/>
    </location>
</feature>
<evidence type="ECO:0000313" key="1">
    <source>
        <dbReference type="EMBL" id="CAH3155902.1"/>
    </source>
</evidence>
<protein>
    <submittedName>
        <fullName evidence="1">Uncharacterized protein</fullName>
    </submittedName>
</protein>
<reference evidence="1 2" key="1">
    <citation type="submission" date="2022-05" db="EMBL/GenBank/DDBJ databases">
        <authorList>
            <consortium name="Genoscope - CEA"/>
            <person name="William W."/>
        </authorList>
    </citation>
    <scope>NUCLEOTIDE SEQUENCE [LARGE SCALE GENOMIC DNA]</scope>
</reference>
<name>A0AAU9XTB7_9CNID</name>
<keyword evidence="2" id="KW-1185">Reference proteome</keyword>
<comment type="caution">
    <text evidence="1">The sequence shown here is derived from an EMBL/GenBank/DDBJ whole genome shotgun (WGS) entry which is preliminary data.</text>
</comment>
<proteinExistence type="predicted"/>
<evidence type="ECO:0000313" key="2">
    <source>
        <dbReference type="Proteomes" id="UP001159428"/>
    </source>
</evidence>
<dbReference type="EMBL" id="CALNXJ010000059">
    <property type="protein sequence ID" value="CAH3155902.1"/>
    <property type="molecule type" value="Genomic_DNA"/>
</dbReference>